<organism evidence="3 4">
    <name type="scientific">Sorangium cellulosum</name>
    <name type="common">Polyangium cellulosum</name>
    <dbReference type="NCBI Taxonomy" id="56"/>
    <lineage>
        <taxon>Bacteria</taxon>
        <taxon>Pseudomonadati</taxon>
        <taxon>Myxococcota</taxon>
        <taxon>Polyangia</taxon>
        <taxon>Polyangiales</taxon>
        <taxon>Polyangiaceae</taxon>
        <taxon>Sorangium</taxon>
    </lineage>
</organism>
<dbReference type="Gene3D" id="2.60.120.1440">
    <property type="match status" value="1"/>
</dbReference>
<dbReference type="OrthoDB" id="5477230at2"/>
<feature type="compositionally biased region" description="Low complexity" evidence="1">
    <location>
        <begin position="1183"/>
        <end position="1196"/>
    </location>
</feature>
<gene>
    <name evidence="3" type="ORF">SOCE26_093520</name>
</gene>
<dbReference type="Gene3D" id="2.60.120.380">
    <property type="match status" value="1"/>
</dbReference>
<dbReference type="RefSeq" id="WP_104985777.1">
    <property type="nucleotide sequence ID" value="NZ_CP012673.1"/>
</dbReference>
<feature type="region of interest" description="Disordered" evidence="1">
    <location>
        <begin position="676"/>
        <end position="703"/>
    </location>
</feature>
<proteinExistence type="predicted"/>
<sequence length="1540" mass="159745">MSTTGTGTVGLCGEVEEQIAEVLDGTARASLYEHIAGCDVCRDLRHEAARAAEVAAAAGADFRPASDFADALLRRLEAARPAEGATSGAVLKVVEGRSDIAEGRSDIAEGRSDIAEGRSDIAEGRSDIAEGRSDIAEGRSDIAEGRSDIAEGRSHAAEGRSHAAERQSAAADARTGGPRSTIAERTAPAPAPRRARGLAFGRRSVFAAAAVAAAAAAGVGLLRGGKETPAVATATGSPWSGTVASVARASSDKSGGLEACDAAGACAPLASGAALPERATLRTDARTRAHVTLKDGSALALDRGSRVWIGAGAAREARVEAGAVVLEVTPAPGAPPARIEVPHGTVEVLGTKLAITASPERASVEVARGAVRVTGDQGEPVEVRAGEEATLAKGAAPKVASAARFADTLAWSEEAAEEAGAPALRGLGELRARKPGSTQEKERAVRLAKHAVKVRIVDVVARTEIDETFANDTDEELEGIFRFPLPPGAQIERLALEVNGELMEGAFVDRDRGAAIWRGVIQNAAPKAPKPREEIIWVPGPWRDPALLEWQRGGRFELRIFPIPKRGSRRVVLTYTQLVEQAGGVRRFTYPLAHDESGTTAIGDFSLDLQVLGHDRTFGVQTRGYELAPAPADGAADRRTMQAQGFTPAGDLTVEYALPDRDRPVTAWAYTMTPAAATEPPKPAAATEPPKPAAKTAARGAQASAGAAQDAELAAARAVASDTSPYVAIAIRPRLPRWEEARSRLHAIVVDSSRSMVGERFARATRLAASIVREMDRRDEVVVLACDTLCRTLDGSGDGGGAARPMAPGAASADEVERFLGRIEPDGGSDLAASMIAARAAAGPLGGKELRIIYLGDGTPSVGPTRPAHLEAAVRGAVPADDAAVVAVALGSDADTTSLRALARGGGGVMVPYVPGQTLASAAQSALGAAYGLVLRDPEIELPPGLTQVTPARLDPIRAGGEAFVVARMSSGADVTGAIRLRGRVSGERFEQTYPVSIVARTGAGNAFVPRLYAAAKIAELEDAGGDAQKPAIVELSRRFSVASRFTSLLVLESEAMFKAFGLERGGVAPAFTGEERAESVSADAEGEQPDDAAADGAAAEADALFEEKAASAGPAAKRLQKKQDDEGLGITGGGLGGGGRGWQAPAAPPRPAAPAAAPRSAPLDMNLSPPAKGDLDAPRPAPTTAAPASPQLATPPLEPPSPDPSDVWSRRPARRMVPMRRVFDRNVSFETASTLAVESAAKTPDAEAALAATPDSRDRTARLYALYATTGRLGEAQELTARWSGRDALDPDALLARADLAARQGDRDRAARILGGLADVRPGDKVIQARLVELWDAAGRPAFACQHRVTLADLAPADAKLVAAAIRCAGEGGMSELAGQLRRDVVGAIRTEVDRQLARQDPAPAVDLSGDVQLSATWAGGVDVDLALIDEQGRRISWMGSTVRSLTVRSRDATSTRAETLALRNLPKGRYTVEIARASAGEGSSPSAPAGALDAARGELTLRLAGETRKVPFTLAGPRLELGTVRVFFTSRLVPASSW</sequence>
<name>A0A2L0F8I9_SORCE</name>
<dbReference type="Gene3D" id="1.25.40.10">
    <property type="entry name" value="Tetratricopeptide repeat domain"/>
    <property type="match status" value="1"/>
</dbReference>
<feature type="region of interest" description="Disordered" evidence="1">
    <location>
        <begin position="1075"/>
        <end position="1213"/>
    </location>
</feature>
<dbReference type="Pfam" id="PF08487">
    <property type="entry name" value="VIT"/>
    <property type="match status" value="1"/>
</dbReference>
<dbReference type="InterPro" id="IPR006860">
    <property type="entry name" value="FecR"/>
</dbReference>
<dbReference type="SUPFAM" id="SSF101967">
    <property type="entry name" value="Adhesin YadA, collagen-binding domain"/>
    <property type="match status" value="1"/>
</dbReference>
<dbReference type="SUPFAM" id="SSF53300">
    <property type="entry name" value="vWA-like"/>
    <property type="match status" value="1"/>
</dbReference>
<dbReference type="InterPro" id="IPR036465">
    <property type="entry name" value="vWFA_dom_sf"/>
</dbReference>
<dbReference type="SMART" id="SM00327">
    <property type="entry name" value="VWA"/>
    <property type="match status" value="1"/>
</dbReference>
<dbReference type="InterPro" id="IPR011990">
    <property type="entry name" value="TPR-like_helical_dom_sf"/>
</dbReference>
<dbReference type="PROSITE" id="PS51468">
    <property type="entry name" value="VIT"/>
    <property type="match status" value="1"/>
</dbReference>
<feature type="compositionally biased region" description="Acidic residues" evidence="1">
    <location>
        <begin position="1085"/>
        <end position="1094"/>
    </location>
</feature>
<feature type="region of interest" description="Disordered" evidence="1">
    <location>
        <begin position="104"/>
        <end position="194"/>
    </location>
</feature>
<evidence type="ECO:0000313" key="3">
    <source>
        <dbReference type="EMBL" id="AUX47827.1"/>
    </source>
</evidence>
<feature type="compositionally biased region" description="Basic and acidic residues" evidence="1">
    <location>
        <begin position="104"/>
        <end position="165"/>
    </location>
</feature>
<reference evidence="3 4" key="1">
    <citation type="submission" date="2015-09" db="EMBL/GenBank/DDBJ databases">
        <title>Sorangium comparison.</title>
        <authorList>
            <person name="Zaburannyi N."/>
            <person name="Bunk B."/>
            <person name="Overmann J."/>
            <person name="Mueller R."/>
        </authorList>
    </citation>
    <scope>NUCLEOTIDE SEQUENCE [LARGE SCALE GENOMIC DNA]</scope>
    <source>
        <strain evidence="3 4">So ce26</strain>
    </source>
</reference>
<dbReference type="Gene3D" id="1.20.5.170">
    <property type="match status" value="1"/>
</dbReference>
<evidence type="ECO:0000256" key="1">
    <source>
        <dbReference type="SAM" id="MobiDB-lite"/>
    </source>
</evidence>
<dbReference type="InterPro" id="IPR002035">
    <property type="entry name" value="VWF_A"/>
</dbReference>
<dbReference type="Gene3D" id="3.40.50.410">
    <property type="entry name" value="von Willebrand factor, type A domain"/>
    <property type="match status" value="1"/>
</dbReference>
<dbReference type="EMBL" id="CP012673">
    <property type="protein sequence ID" value="AUX47827.1"/>
    <property type="molecule type" value="Genomic_DNA"/>
</dbReference>
<evidence type="ECO:0000313" key="4">
    <source>
        <dbReference type="Proteomes" id="UP000238348"/>
    </source>
</evidence>
<dbReference type="InterPro" id="IPR011049">
    <property type="entry name" value="Serralysin-like_metalloprot_C"/>
</dbReference>
<evidence type="ECO:0000259" key="2">
    <source>
        <dbReference type="PROSITE" id="PS51468"/>
    </source>
</evidence>
<dbReference type="Proteomes" id="UP000238348">
    <property type="component" value="Chromosome"/>
</dbReference>
<feature type="compositionally biased region" description="Gly residues" evidence="1">
    <location>
        <begin position="1130"/>
        <end position="1142"/>
    </location>
</feature>
<protein>
    <recommendedName>
        <fullName evidence="2">VIT domain-containing protein</fullName>
    </recommendedName>
</protein>
<feature type="domain" description="VIT" evidence="2">
    <location>
        <begin position="431"/>
        <end position="577"/>
    </location>
</feature>
<feature type="compositionally biased region" description="Low complexity" evidence="1">
    <location>
        <begin position="1154"/>
        <end position="1164"/>
    </location>
</feature>
<dbReference type="Pfam" id="PF04773">
    <property type="entry name" value="FecR"/>
    <property type="match status" value="1"/>
</dbReference>
<dbReference type="PANTHER" id="PTHR45737">
    <property type="entry name" value="VON WILLEBRAND FACTOR A DOMAIN-CONTAINING PROTEIN 5A"/>
    <property type="match status" value="1"/>
</dbReference>
<dbReference type="PANTHER" id="PTHR45737:SF6">
    <property type="entry name" value="VON WILLEBRAND FACTOR A DOMAIN-CONTAINING PROTEIN 5A"/>
    <property type="match status" value="1"/>
</dbReference>
<dbReference type="InterPro" id="IPR013694">
    <property type="entry name" value="VIT"/>
</dbReference>
<dbReference type="Pfam" id="PF13768">
    <property type="entry name" value="VWA_3"/>
    <property type="match status" value="1"/>
</dbReference>
<accession>A0A2L0F8I9</accession>